<proteinExistence type="predicted"/>
<comment type="caution">
    <text evidence="1">The sequence shown here is derived from an EMBL/GenBank/DDBJ whole genome shotgun (WGS) entry which is preliminary data.</text>
</comment>
<dbReference type="InterPro" id="IPR011043">
    <property type="entry name" value="Gal_Oxase/kelch_b-propeller"/>
</dbReference>
<dbReference type="RefSeq" id="WP_002699597.1">
    <property type="nucleotide sequence ID" value="NZ_AAWS01000023.1"/>
</dbReference>
<accession>A1ZQB8</accession>
<dbReference type="EMBL" id="AAWS01000023">
    <property type="protein sequence ID" value="EAY27527.1"/>
    <property type="molecule type" value="Genomic_DNA"/>
</dbReference>
<dbReference type="Proteomes" id="UP000004095">
    <property type="component" value="Unassembled WGS sequence"/>
</dbReference>
<evidence type="ECO:0000313" key="2">
    <source>
        <dbReference type="Proteomes" id="UP000004095"/>
    </source>
</evidence>
<name>A1ZQB8_MICM2</name>
<evidence type="ECO:0000313" key="1">
    <source>
        <dbReference type="EMBL" id="EAY27527.1"/>
    </source>
</evidence>
<organism evidence="1 2">
    <name type="scientific">Microscilla marina ATCC 23134</name>
    <dbReference type="NCBI Taxonomy" id="313606"/>
    <lineage>
        <taxon>Bacteria</taxon>
        <taxon>Pseudomonadati</taxon>
        <taxon>Bacteroidota</taxon>
        <taxon>Cytophagia</taxon>
        <taxon>Cytophagales</taxon>
        <taxon>Microscillaceae</taxon>
        <taxon>Microscilla</taxon>
    </lineage>
</organism>
<dbReference type="OrthoDB" id="103335at2"/>
<protein>
    <submittedName>
        <fullName evidence="1">Uncharacterized protein</fullName>
    </submittedName>
</protein>
<sequence>MKKKLKRSSSLFFITFLPFLLWQCTPKREEIVVRSTVAYPKISLRTDYYATSQASAILDITQSGVSTPYSIRFVHSINPDLSLSVEFLAGFGTQSFTKGDVLPFRATGLMPNSTHYITALLTLPDTTIRTDTVQFNTLAANTLGHFRPINSPLAQFGNNTQLGFATNGKGYLIGGNLSSQSLYLWEYDPQSGEWSIKKENQLASLAGAFFDNKLASAFMFNGQHYVGYPEASKWHFYSINLDTGAINAHATIEAEGTRLFVANNQLFVVGISTIAGNDQNKNLKVSEIDLTNSKVTNTYGVVTKNYDQVALAQMAGDKVHIVLTNFAQSAQAIHRFEPVAKTLTVATNISGKLPETTILSTFTANNQIYYFSKKANDNSTHYFSVFNPVNFASTRLTEYAGSAASNIFRLNNIFHIVGANGKGYMIEANF</sequence>
<keyword evidence="2" id="KW-1185">Reference proteome</keyword>
<dbReference type="SUPFAM" id="SSF50965">
    <property type="entry name" value="Galactose oxidase, central domain"/>
    <property type="match status" value="1"/>
</dbReference>
<reference evidence="1 2" key="1">
    <citation type="submission" date="2007-01" db="EMBL/GenBank/DDBJ databases">
        <authorList>
            <person name="Haygood M."/>
            <person name="Podell S."/>
            <person name="Anderson C."/>
            <person name="Hopkinson B."/>
            <person name="Roe K."/>
            <person name="Barbeau K."/>
            <person name="Gaasterland T."/>
            <person name="Ferriera S."/>
            <person name="Johnson J."/>
            <person name="Kravitz S."/>
            <person name="Beeson K."/>
            <person name="Sutton G."/>
            <person name="Rogers Y.-H."/>
            <person name="Friedman R."/>
            <person name="Frazier M."/>
            <person name="Venter J.C."/>
        </authorList>
    </citation>
    <scope>NUCLEOTIDE SEQUENCE [LARGE SCALE GENOMIC DNA]</scope>
    <source>
        <strain evidence="1 2">ATCC 23134</strain>
    </source>
</reference>
<dbReference type="InterPro" id="IPR015915">
    <property type="entry name" value="Kelch-typ_b-propeller"/>
</dbReference>
<dbReference type="Gene3D" id="2.120.10.80">
    <property type="entry name" value="Kelch-type beta propeller"/>
    <property type="match status" value="1"/>
</dbReference>
<dbReference type="AlphaFoldDB" id="A1ZQB8"/>
<gene>
    <name evidence="1" type="ORF">M23134_06928</name>
</gene>